<reference evidence="2 3" key="1">
    <citation type="submission" date="2020-02" db="EMBL/GenBank/DDBJ databases">
        <title>A chromosome-scale genome assembly of the black bullhead catfish (Ameiurus melas).</title>
        <authorList>
            <person name="Wen M."/>
            <person name="Zham M."/>
            <person name="Cabau C."/>
            <person name="Klopp C."/>
            <person name="Donnadieu C."/>
            <person name="Roques C."/>
            <person name="Bouchez O."/>
            <person name="Lampietro C."/>
            <person name="Jouanno E."/>
            <person name="Herpin A."/>
            <person name="Louis A."/>
            <person name="Berthelot C."/>
            <person name="Parey E."/>
            <person name="Roest-Crollius H."/>
            <person name="Braasch I."/>
            <person name="Postlethwait J."/>
            <person name="Robinson-Rechavi M."/>
            <person name="Echchiki A."/>
            <person name="Begum T."/>
            <person name="Montfort J."/>
            <person name="Schartl M."/>
            <person name="Bobe J."/>
            <person name="Guiguen Y."/>
        </authorList>
    </citation>
    <scope>NUCLEOTIDE SEQUENCE [LARGE SCALE GENOMIC DNA]</scope>
    <source>
        <strain evidence="2">M_S1</strain>
        <tissue evidence="2">Blood</tissue>
    </source>
</reference>
<feature type="chain" id="PRO_5029528956" description="Ig-like domain-containing protein" evidence="1">
    <location>
        <begin position="34"/>
        <end position="156"/>
    </location>
</feature>
<feature type="signal peptide" evidence="1">
    <location>
        <begin position="1"/>
        <end position="33"/>
    </location>
</feature>
<comment type="caution">
    <text evidence="2">The sequence shown here is derived from an EMBL/GenBank/DDBJ whole genome shotgun (WGS) entry which is preliminary data.</text>
</comment>
<gene>
    <name evidence="2" type="ORF">AMELA_G00226900</name>
</gene>
<evidence type="ECO:0000313" key="3">
    <source>
        <dbReference type="Proteomes" id="UP000593565"/>
    </source>
</evidence>
<proteinExistence type="predicted"/>
<keyword evidence="3" id="KW-1185">Reference proteome</keyword>
<accession>A0A7J6A2H1</accession>
<evidence type="ECO:0000313" key="2">
    <source>
        <dbReference type="EMBL" id="KAF4076119.1"/>
    </source>
</evidence>
<evidence type="ECO:0008006" key="4">
    <source>
        <dbReference type="Google" id="ProtNLM"/>
    </source>
</evidence>
<dbReference type="AlphaFoldDB" id="A0A7J6A2H1"/>
<name>A0A7J6A2H1_AMEME</name>
<organism evidence="2 3">
    <name type="scientific">Ameiurus melas</name>
    <name type="common">Black bullhead</name>
    <name type="synonym">Silurus melas</name>
    <dbReference type="NCBI Taxonomy" id="219545"/>
    <lineage>
        <taxon>Eukaryota</taxon>
        <taxon>Metazoa</taxon>
        <taxon>Chordata</taxon>
        <taxon>Craniata</taxon>
        <taxon>Vertebrata</taxon>
        <taxon>Euteleostomi</taxon>
        <taxon>Actinopterygii</taxon>
        <taxon>Neopterygii</taxon>
        <taxon>Teleostei</taxon>
        <taxon>Ostariophysi</taxon>
        <taxon>Siluriformes</taxon>
        <taxon>Ictaluridae</taxon>
        <taxon>Ameiurus</taxon>
    </lineage>
</organism>
<dbReference type="Proteomes" id="UP000593565">
    <property type="component" value="Unassembled WGS sequence"/>
</dbReference>
<sequence length="156" mass="16862">MRKGRMVTSRKMVLSLMWLFICIVLQSVPPAQGQTYTSKPQNTTVNMGKSATFTCSITPANATVNFTANLPQNTYALQCPGKNIKYPSMSMYGNCDVSSTQISASWQLSNIGSDINSSAFICSVAGLDVETGYLIITEGKPEDDVLGGVEEETIKD</sequence>
<keyword evidence="1" id="KW-0732">Signal</keyword>
<dbReference type="EMBL" id="JAAGNN010000020">
    <property type="protein sequence ID" value="KAF4076119.1"/>
    <property type="molecule type" value="Genomic_DNA"/>
</dbReference>
<evidence type="ECO:0000256" key="1">
    <source>
        <dbReference type="SAM" id="SignalP"/>
    </source>
</evidence>
<protein>
    <recommendedName>
        <fullName evidence="4">Ig-like domain-containing protein</fullName>
    </recommendedName>
</protein>